<reference evidence="3 5" key="1">
    <citation type="submission" date="2020-01" db="EMBL/GenBank/DDBJ databases">
        <title>the WGS Modestobacter muralis CPCC 204518.</title>
        <authorList>
            <person name="Jiang Z."/>
        </authorList>
    </citation>
    <scope>NUCLEOTIDE SEQUENCE [LARGE SCALE GENOMIC DNA]</scope>
    <source>
        <strain evidence="3 5">DSM 100205</strain>
    </source>
</reference>
<evidence type="ECO:0000313" key="4">
    <source>
        <dbReference type="EMBL" id="NEN50333.1"/>
    </source>
</evidence>
<feature type="transmembrane region" description="Helical" evidence="2">
    <location>
        <begin position="46"/>
        <end position="67"/>
    </location>
</feature>
<feature type="compositionally biased region" description="Low complexity" evidence="1">
    <location>
        <begin position="90"/>
        <end position="126"/>
    </location>
</feature>
<feature type="compositionally biased region" description="Polar residues" evidence="1">
    <location>
        <begin position="12"/>
        <end position="31"/>
    </location>
</feature>
<feature type="compositionally biased region" description="Low complexity" evidence="1">
    <location>
        <begin position="149"/>
        <end position="186"/>
    </location>
</feature>
<feature type="region of interest" description="Disordered" evidence="1">
    <location>
        <begin position="1"/>
        <end position="31"/>
    </location>
</feature>
<evidence type="ECO:0000256" key="1">
    <source>
        <dbReference type="SAM" id="MobiDB-lite"/>
    </source>
</evidence>
<dbReference type="EMBL" id="JAAGWH010000013">
    <property type="protein sequence ID" value="NEK93566.1"/>
    <property type="molecule type" value="Genomic_DNA"/>
</dbReference>
<evidence type="ECO:0000313" key="5">
    <source>
        <dbReference type="Proteomes" id="UP000468828"/>
    </source>
</evidence>
<evidence type="ECO:0000313" key="3">
    <source>
        <dbReference type="EMBL" id="NEK93566.1"/>
    </source>
</evidence>
<dbReference type="RefSeq" id="WP_163610000.1">
    <property type="nucleotide sequence ID" value="NZ_JAAGWB010000013.1"/>
</dbReference>
<keyword evidence="2" id="KW-0472">Membrane</keyword>
<accession>A0A6P0ES19</accession>
<dbReference type="Proteomes" id="UP000468828">
    <property type="component" value="Unassembled WGS sequence"/>
</dbReference>
<organism evidence="3 5">
    <name type="scientific">Modestobacter muralis</name>
    <dbReference type="NCBI Taxonomy" id="1608614"/>
    <lineage>
        <taxon>Bacteria</taxon>
        <taxon>Bacillati</taxon>
        <taxon>Actinomycetota</taxon>
        <taxon>Actinomycetes</taxon>
        <taxon>Geodermatophilales</taxon>
        <taxon>Geodermatophilaceae</taxon>
        <taxon>Modestobacter</taxon>
    </lineage>
</organism>
<protein>
    <submittedName>
        <fullName evidence="3">Uncharacterized protein</fullName>
    </submittedName>
</protein>
<feature type="region of interest" description="Disordered" evidence="1">
    <location>
        <begin position="84"/>
        <end position="186"/>
    </location>
</feature>
<dbReference type="Proteomes" id="UP000471152">
    <property type="component" value="Unassembled WGS sequence"/>
</dbReference>
<keyword evidence="5" id="KW-1185">Reference proteome</keyword>
<evidence type="ECO:0000256" key="2">
    <source>
        <dbReference type="SAM" id="Phobius"/>
    </source>
</evidence>
<comment type="caution">
    <text evidence="3">The sequence shown here is derived from an EMBL/GenBank/DDBJ whole genome shotgun (WGS) entry which is preliminary data.</text>
</comment>
<keyword evidence="2" id="KW-0812">Transmembrane</keyword>
<reference evidence="4 6" key="2">
    <citation type="submission" date="2020-02" db="EMBL/GenBank/DDBJ databases">
        <title>The WGS of Modestobacter muralis DSM 100205.</title>
        <authorList>
            <person name="Jiang Z."/>
        </authorList>
    </citation>
    <scope>NUCLEOTIDE SEQUENCE [LARGE SCALE GENOMIC DNA]</scope>
    <source>
        <strain evidence="4 6">DSM 100205</strain>
    </source>
</reference>
<keyword evidence="2" id="KW-1133">Transmembrane helix</keyword>
<gene>
    <name evidence="4" type="ORF">G3R41_05165</name>
    <name evidence="3" type="ORF">GCU67_05165</name>
</gene>
<name>A0A6P0ES19_9ACTN</name>
<proteinExistence type="predicted"/>
<dbReference type="AlphaFoldDB" id="A0A6P0ES19"/>
<dbReference type="EMBL" id="JAAGWB010000013">
    <property type="protein sequence ID" value="NEN50333.1"/>
    <property type="molecule type" value="Genomic_DNA"/>
</dbReference>
<evidence type="ECO:0000313" key="6">
    <source>
        <dbReference type="Proteomes" id="UP000471152"/>
    </source>
</evidence>
<sequence length="186" mass="19293">MTRPADDRPTTVLPQQTVEQPSVTTSPATRRSYTWHRRIPARIGRARTSTVVIGALFVLLGGLNVVLPTDPYVTVPTEYGDVRVRSSQLARTPAPTSTPASEAPSLPATTEAPETTATTSAPGTTPGEDRETPSPSSTRSSVTEDEETTAPTTSAEPTSSSRSTASSEPSQTAGTATPTGTADPTG</sequence>